<gene>
    <name evidence="2" type="ORF">ACAOBT_LOCUS1925</name>
</gene>
<protein>
    <recommendedName>
        <fullName evidence="1">PiggyBac transposable element-derived protein domain-containing protein</fullName>
    </recommendedName>
</protein>
<sequence length="384" mass="44361">MGLFRAPKLADYWSKKKIYVNQIAGVMSRNRFELLLANWHFQDNQTADTSDRLYKLGHLLEQLRTNFQKYFIPKDQICVDETLVPFRGRLAFIQYIKNKRHKFGVKLYKLCLDGGYTYDLKIYCGEEKVQGSSVPTNIVMNICEPLLNCGRCIYVDNYYTSMELGHKLLEKKTHLVGTLRKNRKNNPKDVIHKKLKKGESYSQESNTGVVITKWHDKREVLTLSTKHTGQMVTVRSRRNAEVEKPDVVADYNTCKAFIDLSDQIKSYSSALRKGIKWYRKIAVELILGSAMVNAYILFKAVTGQKMTITTFREEVASCLLNFSQEHQNEQEDTQANQIKHILLLIGEDVAYATVKYQKKREEPWQPKPLHKLDGSAFNAINTTA</sequence>
<name>A0A9P0JTV2_ACAOB</name>
<accession>A0A9P0JTV2</accession>
<feature type="domain" description="PiggyBac transposable element-derived protein" evidence="1">
    <location>
        <begin position="1"/>
        <end position="295"/>
    </location>
</feature>
<comment type="caution">
    <text evidence="2">The sequence shown here is derived from an EMBL/GenBank/DDBJ whole genome shotgun (WGS) entry which is preliminary data.</text>
</comment>
<proteinExistence type="predicted"/>
<dbReference type="InterPro" id="IPR029526">
    <property type="entry name" value="PGBD"/>
</dbReference>
<evidence type="ECO:0000313" key="2">
    <source>
        <dbReference type="EMBL" id="CAH1957165.1"/>
    </source>
</evidence>
<reference evidence="2" key="1">
    <citation type="submission" date="2022-03" db="EMBL/GenBank/DDBJ databases">
        <authorList>
            <person name="Sayadi A."/>
        </authorList>
    </citation>
    <scope>NUCLEOTIDE SEQUENCE</scope>
</reference>
<dbReference type="Pfam" id="PF13843">
    <property type="entry name" value="DDE_Tnp_1_7"/>
    <property type="match status" value="1"/>
</dbReference>
<organism evidence="2 3">
    <name type="scientific">Acanthoscelides obtectus</name>
    <name type="common">Bean weevil</name>
    <name type="synonym">Bruchus obtectus</name>
    <dbReference type="NCBI Taxonomy" id="200917"/>
    <lineage>
        <taxon>Eukaryota</taxon>
        <taxon>Metazoa</taxon>
        <taxon>Ecdysozoa</taxon>
        <taxon>Arthropoda</taxon>
        <taxon>Hexapoda</taxon>
        <taxon>Insecta</taxon>
        <taxon>Pterygota</taxon>
        <taxon>Neoptera</taxon>
        <taxon>Endopterygota</taxon>
        <taxon>Coleoptera</taxon>
        <taxon>Polyphaga</taxon>
        <taxon>Cucujiformia</taxon>
        <taxon>Chrysomeloidea</taxon>
        <taxon>Chrysomelidae</taxon>
        <taxon>Bruchinae</taxon>
        <taxon>Bruchini</taxon>
        <taxon>Acanthoscelides</taxon>
    </lineage>
</organism>
<dbReference type="EMBL" id="CAKOFQ010006669">
    <property type="protein sequence ID" value="CAH1957165.1"/>
    <property type="molecule type" value="Genomic_DNA"/>
</dbReference>
<dbReference type="PANTHER" id="PTHR46599">
    <property type="entry name" value="PIGGYBAC TRANSPOSABLE ELEMENT-DERIVED PROTEIN 4"/>
    <property type="match status" value="1"/>
</dbReference>
<dbReference type="PANTHER" id="PTHR46599:SF3">
    <property type="entry name" value="PIGGYBAC TRANSPOSABLE ELEMENT-DERIVED PROTEIN 4"/>
    <property type="match status" value="1"/>
</dbReference>
<dbReference type="OrthoDB" id="6613305at2759"/>
<keyword evidence="3" id="KW-1185">Reference proteome</keyword>
<evidence type="ECO:0000313" key="3">
    <source>
        <dbReference type="Proteomes" id="UP001152888"/>
    </source>
</evidence>
<dbReference type="AlphaFoldDB" id="A0A9P0JTV2"/>
<evidence type="ECO:0000259" key="1">
    <source>
        <dbReference type="Pfam" id="PF13843"/>
    </source>
</evidence>
<dbReference type="Proteomes" id="UP001152888">
    <property type="component" value="Unassembled WGS sequence"/>
</dbReference>